<dbReference type="EMBL" id="AP015044">
    <property type="protein sequence ID" value="BAU01558.1"/>
    <property type="molecule type" value="Genomic_DNA"/>
</dbReference>
<feature type="compositionally biased region" description="Basic residues" evidence="1">
    <location>
        <begin position="88"/>
        <end position="99"/>
    </location>
</feature>
<evidence type="ECO:0000313" key="3">
    <source>
        <dbReference type="Proteomes" id="UP000291084"/>
    </source>
</evidence>
<reference evidence="2 3" key="1">
    <citation type="journal article" date="2015" name="Sci. Rep.">
        <title>The power of single molecule real-time sequencing technology in the de novo assembly of a eukaryotic genome.</title>
        <authorList>
            <person name="Sakai H."/>
            <person name="Naito K."/>
            <person name="Ogiso-Tanaka E."/>
            <person name="Takahashi Y."/>
            <person name="Iseki K."/>
            <person name="Muto C."/>
            <person name="Satou K."/>
            <person name="Teruya K."/>
            <person name="Shiroma A."/>
            <person name="Shimoji M."/>
            <person name="Hirano T."/>
            <person name="Itoh T."/>
            <person name="Kaga A."/>
            <person name="Tomooka N."/>
        </authorList>
    </citation>
    <scope>NUCLEOTIDE SEQUENCE [LARGE SCALE GENOMIC DNA]</scope>
    <source>
        <strain evidence="3">cv. Shumari</strain>
    </source>
</reference>
<proteinExistence type="predicted"/>
<feature type="compositionally biased region" description="Basic and acidic residues" evidence="1">
    <location>
        <begin position="41"/>
        <end position="62"/>
    </location>
</feature>
<protein>
    <submittedName>
        <fullName evidence="2">Uncharacterized protein</fullName>
    </submittedName>
</protein>
<feature type="compositionally biased region" description="Basic and acidic residues" evidence="1">
    <location>
        <begin position="1"/>
        <end position="18"/>
    </location>
</feature>
<dbReference type="Proteomes" id="UP000291084">
    <property type="component" value="Chromosome 11"/>
</dbReference>
<evidence type="ECO:0000313" key="2">
    <source>
        <dbReference type="EMBL" id="BAU01558.1"/>
    </source>
</evidence>
<gene>
    <name evidence="2" type="primary">Vigan.11G081700</name>
    <name evidence="2" type="ORF">VIGAN_11081700</name>
</gene>
<keyword evidence="3" id="KW-1185">Reference proteome</keyword>
<feature type="compositionally biased region" description="Basic residues" evidence="1">
    <location>
        <begin position="19"/>
        <end position="40"/>
    </location>
</feature>
<accession>A0A0S3T965</accession>
<dbReference type="AlphaFoldDB" id="A0A0S3T965"/>
<organism evidence="2 3">
    <name type="scientific">Vigna angularis var. angularis</name>
    <dbReference type="NCBI Taxonomy" id="157739"/>
    <lineage>
        <taxon>Eukaryota</taxon>
        <taxon>Viridiplantae</taxon>
        <taxon>Streptophyta</taxon>
        <taxon>Embryophyta</taxon>
        <taxon>Tracheophyta</taxon>
        <taxon>Spermatophyta</taxon>
        <taxon>Magnoliopsida</taxon>
        <taxon>eudicotyledons</taxon>
        <taxon>Gunneridae</taxon>
        <taxon>Pentapetalae</taxon>
        <taxon>rosids</taxon>
        <taxon>fabids</taxon>
        <taxon>Fabales</taxon>
        <taxon>Fabaceae</taxon>
        <taxon>Papilionoideae</taxon>
        <taxon>50 kb inversion clade</taxon>
        <taxon>NPAAA clade</taxon>
        <taxon>indigoferoid/millettioid clade</taxon>
        <taxon>Phaseoleae</taxon>
        <taxon>Vigna</taxon>
    </lineage>
</organism>
<evidence type="ECO:0000256" key="1">
    <source>
        <dbReference type="SAM" id="MobiDB-lite"/>
    </source>
</evidence>
<name>A0A0S3T965_PHAAN</name>
<feature type="region of interest" description="Disordered" evidence="1">
    <location>
        <begin position="1"/>
        <end position="99"/>
    </location>
</feature>
<sequence length="99" mass="12065">MKNSKKETPRSENENEPKTRRRRCFRPSGRRCRRHLHAFKKRELFTQESKPPRSESNMRTEKTQNPQRNPKCNHKSKNLSLQEEHAIRSTRHDHHRDLL</sequence>